<dbReference type="AlphaFoldDB" id="A0A9P0ZUC8"/>
<comment type="caution">
    <text evidence="1">The sequence shown here is derived from an EMBL/GenBank/DDBJ whole genome shotgun (WGS) entry which is preliminary data.</text>
</comment>
<gene>
    <name evidence="1" type="ORF">CEURO_LOCUS19542</name>
</gene>
<keyword evidence="2" id="KW-1185">Reference proteome</keyword>
<feature type="non-terminal residue" evidence="1">
    <location>
        <position position="103"/>
    </location>
</feature>
<dbReference type="Proteomes" id="UP001152484">
    <property type="component" value="Unassembled WGS sequence"/>
</dbReference>
<evidence type="ECO:0000313" key="2">
    <source>
        <dbReference type="Proteomes" id="UP001152484"/>
    </source>
</evidence>
<sequence length="103" mass="11829">MAIKNQSTISKYDKMVLQYILIVYQDNLEPKFLNLPPNFYFKYFYIYQMATTINTPHSLQQLCIGYNPKIGTTQEEALASLDVVDLRQFSPPNSSQSEQPAAV</sequence>
<reference evidence="1" key="1">
    <citation type="submission" date="2022-07" db="EMBL/GenBank/DDBJ databases">
        <authorList>
            <person name="Macas J."/>
            <person name="Novak P."/>
            <person name="Neumann P."/>
        </authorList>
    </citation>
    <scope>NUCLEOTIDE SEQUENCE</scope>
</reference>
<name>A0A9P0ZUC8_CUSEU</name>
<proteinExistence type="predicted"/>
<dbReference type="EMBL" id="CAMAPE010000058">
    <property type="protein sequence ID" value="CAH9112192.1"/>
    <property type="molecule type" value="Genomic_DNA"/>
</dbReference>
<organism evidence="1 2">
    <name type="scientific">Cuscuta europaea</name>
    <name type="common">European dodder</name>
    <dbReference type="NCBI Taxonomy" id="41803"/>
    <lineage>
        <taxon>Eukaryota</taxon>
        <taxon>Viridiplantae</taxon>
        <taxon>Streptophyta</taxon>
        <taxon>Embryophyta</taxon>
        <taxon>Tracheophyta</taxon>
        <taxon>Spermatophyta</taxon>
        <taxon>Magnoliopsida</taxon>
        <taxon>eudicotyledons</taxon>
        <taxon>Gunneridae</taxon>
        <taxon>Pentapetalae</taxon>
        <taxon>asterids</taxon>
        <taxon>lamiids</taxon>
        <taxon>Solanales</taxon>
        <taxon>Convolvulaceae</taxon>
        <taxon>Cuscuteae</taxon>
        <taxon>Cuscuta</taxon>
        <taxon>Cuscuta subgen. Cuscuta</taxon>
    </lineage>
</organism>
<accession>A0A9P0ZUC8</accession>
<protein>
    <submittedName>
        <fullName evidence="1">Uncharacterized protein</fullName>
    </submittedName>
</protein>
<evidence type="ECO:0000313" key="1">
    <source>
        <dbReference type="EMBL" id="CAH9112192.1"/>
    </source>
</evidence>